<name>A0A1G9D276_9HYPH</name>
<accession>A0A1G9D276</accession>
<proteinExistence type="predicted"/>
<evidence type="ECO:0000313" key="1">
    <source>
        <dbReference type="EMBL" id="SDK58058.1"/>
    </source>
</evidence>
<sequence length="73" mass="8420">MEGHDREFPRRSRRSGHASDKVLELFDLTLVRAIHAPLIDDLFSKLQERRADVRLSRPSAMQVAQWCNSVFGV</sequence>
<dbReference type="Proteomes" id="UP000198894">
    <property type="component" value="Unassembled WGS sequence"/>
</dbReference>
<reference evidence="2" key="1">
    <citation type="submission" date="2016-10" db="EMBL/GenBank/DDBJ databases">
        <authorList>
            <person name="Varghese N."/>
            <person name="Submissions S."/>
        </authorList>
    </citation>
    <scope>NUCLEOTIDE SEQUENCE [LARGE SCALE GENOMIC DNA]</scope>
    <source>
        <strain evidence="2">CGMCC 1.11022</strain>
    </source>
</reference>
<evidence type="ECO:0000313" key="2">
    <source>
        <dbReference type="Proteomes" id="UP000198894"/>
    </source>
</evidence>
<keyword evidence="2" id="KW-1185">Reference proteome</keyword>
<dbReference type="EMBL" id="FNEE01000017">
    <property type="protein sequence ID" value="SDK58058.1"/>
    <property type="molecule type" value="Genomic_DNA"/>
</dbReference>
<organism evidence="1 2">
    <name type="scientific">Mesorhizobium muleiense</name>
    <dbReference type="NCBI Taxonomy" id="1004279"/>
    <lineage>
        <taxon>Bacteria</taxon>
        <taxon>Pseudomonadati</taxon>
        <taxon>Pseudomonadota</taxon>
        <taxon>Alphaproteobacteria</taxon>
        <taxon>Hyphomicrobiales</taxon>
        <taxon>Phyllobacteriaceae</taxon>
        <taxon>Mesorhizobium</taxon>
    </lineage>
</organism>
<gene>
    <name evidence="1" type="ORF">SAMN05428953_11740</name>
</gene>
<protein>
    <submittedName>
        <fullName evidence="1">Uncharacterized protein</fullName>
    </submittedName>
</protein>
<dbReference type="AlphaFoldDB" id="A0A1G9D276"/>